<protein>
    <submittedName>
        <fullName evidence="1">Uncharacterized protein</fullName>
    </submittedName>
</protein>
<dbReference type="EMBL" id="JARJCM010000031">
    <property type="protein sequence ID" value="KAJ7038645.1"/>
    <property type="molecule type" value="Genomic_DNA"/>
</dbReference>
<proteinExistence type="predicted"/>
<evidence type="ECO:0000313" key="1">
    <source>
        <dbReference type="EMBL" id="KAJ7038645.1"/>
    </source>
</evidence>
<organism evidence="1 2">
    <name type="scientific">Mycena alexandri</name>
    <dbReference type="NCBI Taxonomy" id="1745969"/>
    <lineage>
        <taxon>Eukaryota</taxon>
        <taxon>Fungi</taxon>
        <taxon>Dikarya</taxon>
        <taxon>Basidiomycota</taxon>
        <taxon>Agaricomycotina</taxon>
        <taxon>Agaricomycetes</taxon>
        <taxon>Agaricomycetidae</taxon>
        <taxon>Agaricales</taxon>
        <taxon>Marasmiineae</taxon>
        <taxon>Mycenaceae</taxon>
        <taxon>Mycena</taxon>
    </lineage>
</organism>
<name>A0AAD6X7U9_9AGAR</name>
<evidence type="ECO:0000313" key="2">
    <source>
        <dbReference type="Proteomes" id="UP001218188"/>
    </source>
</evidence>
<reference evidence="1" key="1">
    <citation type="submission" date="2023-03" db="EMBL/GenBank/DDBJ databases">
        <title>Massive genome expansion in bonnet fungi (Mycena s.s.) driven by repeated elements and novel gene families across ecological guilds.</title>
        <authorList>
            <consortium name="Lawrence Berkeley National Laboratory"/>
            <person name="Harder C.B."/>
            <person name="Miyauchi S."/>
            <person name="Viragh M."/>
            <person name="Kuo A."/>
            <person name="Thoen E."/>
            <person name="Andreopoulos B."/>
            <person name="Lu D."/>
            <person name="Skrede I."/>
            <person name="Drula E."/>
            <person name="Henrissat B."/>
            <person name="Morin E."/>
            <person name="Kohler A."/>
            <person name="Barry K."/>
            <person name="LaButti K."/>
            <person name="Morin E."/>
            <person name="Salamov A."/>
            <person name="Lipzen A."/>
            <person name="Mereny Z."/>
            <person name="Hegedus B."/>
            <person name="Baldrian P."/>
            <person name="Stursova M."/>
            <person name="Weitz H."/>
            <person name="Taylor A."/>
            <person name="Grigoriev I.V."/>
            <person name="Nagy L.G."/>
            <person name="Martin F."/>
            <person name="Kauserud H."/>
        </authorList>
    </citation>
    <scope>NUCLEOTIDE SEQUENCE</scope>
    <source>
        <strain evidence="1">CBHHK200</strain>
    </source>
</reference>
<keyword evidence="2" id="KW-1185">Reference proteome</keyword>
<dbReference type="Proteomes" id="UP001218188">
    <property type="component" value="Unassembled WGS sequence"/>
</dbReference>
<comment type="caution">
    <text evidence="1">The sequence shown here is derived from an EMBL/GenBank/DDBJ whole genome shotgun (WGS) entry which is preliminary data.</text>
</comment>
<gene>
    <name evidence="1" type="ORF">C8F04DRAFT_1179660</name>
</gene>
<dbReference type="AlphaFoldDB" id="A0AAD6X7U9"/>
<sequence>MDFPPKPQYLFDGVQIFHVRAPLPSASPFYLGLLPVNFLAAILKCCAGQGRNDRRPKIHWARAAELSKHSVQEVGGAGLLYKQGWGGRARVLLEDLSLFWVTICEHLNWLPVQVKNINIGEYEPARSCTALHATARHGTAEVHGAVQHRGVLCTAVA</sequence>
<accession>A0AAD6X7U9</accession>